<sequence length="283" mass="30756">MIPLAQYLNERDGDGGFQSFAPKRQTRGGKRPGDFSAVGNDRAVQQTRPETFEGFAGSEDGVDTAELFKEMESELRSRAAPQQPTKDARALQDDLRSKASRLNASKALEAARKAAYDEGRSEALAEAEADREAAIEAAVEEERTAAEERQKSAIEAARAEWAEAEGERLAAALADQTARLSEAMRKTLSSILKPLAINTRQRQSIDELVQSIGMLSFDGKAISVKASGPADLLDRLETALGDRAAHVTFHPSDDRSEVKIEIGQTVLQSRLGEWRSALETALS</sequence>
<comment type="caution">
    <text evidence="3">The sequence shown here is derived from an EMBL/GenBank/DDBJ whole genome shotgun (WGS) entry which is preliminary data.</text>
</comment>
<feature type="compositionally biased region" description="Basic and acidic residues" evidence="2">
    <location>
        <begin position="86"/>
        <end position="97"/>
    </location>
</feature>
<keyword evidence="4" id="KW-1185">Reference proteome</keyword>
<feature type="coiled-coil region" evidence="1">
    <location>
        <begin position="124"/>
        <end position="151"/>
    </location>
</feature>
<dbReference type="HOGENOM" id="CLU_982650_0_0_5"/>
<keyword evidence="3" id="KW-0282">Flagellum</keyword>
<dbReference type="eggNOG" id="ENOG503135E">
    <property type="taxonomic scope" value="Bacteria"/>
</dbReference>
<dbReference type="STRING" id="217511.GCA_001463845_02869"/>
<dbReference type="EMBL" id="AATP01000002">
    <property type="protein sequence ID" value="EAU41775.1"/>
    <property type="molecule type" value="Genomic_DNA"/>
</dbReference>
<keyword evidence="3" id="KW-0966">Cell projection</keyword>
<evidence type="ECO:0000256" key="1">
    <source>
        <dbReference type="SAM" id="Coils"/>
    </source>
</evidence>
<dbReference type="RefSeq" id="WP_007068148.1">
    <property type="nucleotide sequence ID" value="NZ_DS022272.1"/>
</dbReference>
<accession>Q0G3Q6</accession>
<proteinExistence type="predicted"/>
<keyword evidence="1" id="KW-0175">Coiled coil</keyword>
<evidence type="ECO:0000313" key="4">
    <source>
        <dbReference type="Proteomes" id="UP000004310"/>
    </source>
</evidence>
<reference evidence="3 4" key="1">
    <citation type="journal article" date="2010" name="J. Bacteriol.">
        <title>Genome sequence of Fulvimarina pelagi HTCC2506T, a Mn(II)-oxidizing alphaproteobacterium possessing an aerobic anoxygenic photosynthetic gene cluster and Xanthorhodopsin.</title>
        <authorList>
            <person name="Kang I."/>
            <person name="Oh H.M."/>
            <person name="Lim S.I."/>
            <person name="Ferriera S."/>
            <person name="Giovannoni S.J."/>
            <person name="Cho J.C."/>
        </authorList>
    </citation>
    <scope>NUCLEOTIDE SEQUENCE [LARGE SCALE GENOMIC DNA]</scope>
    <source>
        <strain evidence="3 4">HTCC2506</strain>
    </source>
</reference>
<evidence type="ECO:0000256" key="2">
    <source>
        <dbReference type="SAM" id="MobiDB-lite"/>
    </source>
</evidence>
<gene>
    <name evidence="3" type="ORF">FP2506_15119</name>
</gene>
<evidence type="ECO:0000313" key="3">
    <source>
        <dbReference type="EMBL" id="EAU41775.1"/>
    </source>
</evidence>
<dbReference type="AlphaFoldDB" id="Q0G3Q6"/>
<keyword evidence="3" id="KW-0969">Cilium</keyword>
<feature type="region of interest" description="Disordered" evidence="2">
    <location>
        <begin position="1"/>
        <end position="38"/>
    </location>
</feature>
<dbReference type="Proteomes" id="UP000004310">
    <property type="component" value="Unassembled WGS sequence"/>
</dbReference>
<organism evidence="3 4">
    <name type="scientific">Fulvimarina pelagi HTCC2506</name>
    <dbReference type="NCBI Taxonomy" id="314231"/>
    <lineage>
        <taxon>Bacteria</taxon>
        <taxon>Pseudomonadati</taxon>
        <taxon>Pseudomonadota</taxon>
        <taxon>Alphaproteobacteria</taxon>
        <taxon>Hyphomicrobiales</taxon>
        <taxon>Aurantimonadaceae</taxon>
        <taxon>Fulvimarina</taxon>
    </lineage>
</organism>
<protein>
    <submittedName>
        <fullName evidence="3">Flagellar motor protein</fullName>
    </submittedName>
</protein>
<name>Q0G3Q6_9HYPH</name>
<feature type="region of interest" description="Disordered" evidence="2">
    <location>
        <begin position="72"/>
        <end position="104"/>
    </location>
</feature>